<comment type="caution">
    <text evidence="1">The sequence shown here is derived from an EMBL/GenBank/DDBJ whole genome shotgun (WGS) entry which is preliminary data.</text>
</comment>
<reference evidence="2" key="1">
    <citation type="journal article" date="2023" name="Hortic. Res.">
        <title>A chromosome-level phased genome enabling allele-level studies in sweet orange: a case study on citrus Huanglongbing tolerance.</title>
        <authorList>
            <person name="Wu B."/>
            <person name="Yu Q."/>
            <person name="Deng Z."/>
            <person name="Duan Y."/>
            <person name="Luo F."/>
            <person name="Gmitter F. Jr."/>
        </authorList>
    </citation>
    <scope>NUCLEOTIDE SEQUENCE [LARGE SCALE GENOMIC DNA]</scope>
    <source>
        <strain evidence="2">cv. Valencia</strain>
    </source>
</reference>
<accession>A0ACB8KN74</accession>
<evidence type="ECO:0000313" key="1">
    <source>
        <dbReference type="EMBL" id="KAH9755868.1"/>
    </source>
</evidence>
<organism evidence="1 2">
    <name type="scientific">Citrus sinensis</name>
    <name type="common">Sweet orange</name>
    <name type="synonym">Citrus aurantium var. sinensis</name>
    <dbReference type="NCBI Taxonomy" id="2711"/>
    <lineage>
        <taxon>Eukaryota</taxon>
        <taxon>Viridiplantae</taxon>
        <taxon>Streptophyta</taxon>
        <taxon>Embryophyta</taxon>
        <taxon>Tracheophyta</taxon>
        <taxon>Spermatophyta</taxon>
        <taxon>Magnoliopsida</taxon>
        <taxon>eudicotyledons</taxon>
        <taxon>Gunneridae</taxon>
        <taxon>Pentapetalae</taxon>
        <taxon>rosids</taxon>
        <taxon>malvids</taxon>
        <taxon>Sapindales</taxon>
        <taxon>Rutaceae</taxon>
        <taxon>Aurantioideae</taxon>
        <taxon>Citrus</taxon>
    </lineage>
</organism>
<name>A0ACB8KN74_CITSI</name>
<evidence type="ECO:0000313" key="2">
    <source>
        <dbReference type="Proteomes" id="UP000829398"/>
    </source>
</evidence>
<dbReference type="Proteomes" id="UP000829398">
    <property type="component" value="Chromosome 5"/>
</dbReference>
<dbReference type="EMBL" id="CM039174">
    <property type="protein sequence ID" value="KAH9755868.1"/>
    <property type="molecule type" value="Genomic_DNA"/>
</dbReference>
<proteinExistence type="predicted"/>
<sequence>MSWLARSIANSLHLDDDDDGAEENDVVPDRSNLDTSPTNHYQIPPPKDDRTQSPPEQLEENEFQSRGVKEDLTEFKQTLTRQFWGVASFLAPPPTTHDNQQGSSNNLDESGAPDQSDEEDPLDSGIGVSEMSRMGSNYYPLGSEENEGENGNGDYGEEEEEEEGLSAVGITDEVLAFASNIAHHPETWLDFPLDEEEDLDGMVKLWSFLFFYLRPPSMCCPVLEDLCEDVAFGEPGLYMVFICPPIFSDFDMSDAQKEHALAIQHFAPRLAALRIELCPFHMSENYFWKVYFVLLHSRLNKLDADILSTPQVMEARAMWMQELHKQRKPESNWFERSTSFPQKKERSTSYMNDHENVLQEDLVPTSSCRTPEIMSPRMYAAEPTTSTMTTDCETEKHPIESTEVQFIDKAVIVEKQVVAEDKNLLVGRSSKIQIPNYEDDYDDWPDEDSDLGGQNETAICVGNEDDISFSDLEDDDSVPMKPKVV</sequence>
<protein>
    <submittedName>
        <fullName evidence="1">BSD domain-containing protein</fullName>
    </submittedName>
</protein>
<gene>
    <name evidence="1" type="ORF">KPL71_015927</name>
</gene>
<keyword evidence="2" id="KW-1185">Reference proteome</keyword>